<keyword evidence="5" id="KW-1185">Reference proteome</keyword>
<dbReference type="PROSITE" id="PS50088">
    <property type="entry name" value="ANK_REPEAT"/>
    <property type="match status" value="2"/>
</dbReference>
<dbReference type="PANTHER" id="PTHR24123:SF33">
    <property type="entry name" value="PROTEIN HOS4"/>
    <property type="match status" value="1"/>
</dbReference>
<organism evidence="4 5">
    <name type="scientific">Trichoglossum hirsutum</name>
    <dbReference type="NCBI Taxonomy" id="265104"/>
    <lineage>
        <taxon>Eukaryota</taxon>
        <taxon>Fungi</taxon>
        <taxon>Dikarya</taxon>
        <taxon>Ascomycota</taxon>
        <taxon>Pezizomycotina</taxon>
        <taxon>Geoglossomycetes</taxon>
        <taxon>Geoglossales</taxon>
        <taxon>Geoglossaceae</taxon>
        <taxon>Trichoglossum</taxon>
    </lineage>
</organism>
<evidence type="ECO:0000256" key="2">
    <source>
        <dbReference type="ARBA" id="ARBA00023043"/>
    </source>
</evidence>
<feature type="repeat" description="ANK" evidence="3">
    <location>
        <begin position="302"/>
        <end position="334"/>
    </location>
</feature>
<dbReference type="InterPro" id="IPR051165">
    <property type="entry name" value="Multifunctional_ANK_Repeat"/>
</dbReference>
<reference evidence="4" key="1">
    <citation type="submission" date="2021-03" db="EMBL/GenBank/DDBJ databases">
        <title>Comparative genomics and phylogenomic investigation of the class Geoglossomycetes provide insights into ecological specialization and systematics.</title>
        <authorList>
            <person name="Melie T."/>
            <person name="Pirro S."/>
            <person name="Miller A.N."/>
            <person name="Quandt A."/>
        </authorList>
    </citation>
    <scope>NUCLEOTIDE SEQUENCE</scope>
    <source>
        <strain evidence="4">CAQ_001_2017</strain>
    </source>
</reference>
<keyword evidence="1" id="KW-0677">Repeat</keyword>
<dbReference type="Gene3D" id="1.25.40.20">
    <property type="entry name" value="Ankyrin repeat-containing domain"/>
    <property type="match status" value="1"/>
</dbReference>
<evidence type="ECO:0000313" key="4">
    <source>
        <dbReference type="EMBL" id="KAH0559972.1"/>
    </source>
</evidence>
<dbReference type="InterPro" id="IPR036770">
    <property type="entry name" value="Ankyrin_rpt-contain_sf"/>
</dbReference>
<evidence type="ECO:0000256" key="3">
    <source>
        <dbReference type="PROSITE-ProRule" id="PRU00023"/>
    </source>
</evidence>
<dbReference type="EMBL" id="JAGHQM010000477">
    <property type="protein sequence ID" value="KAH0559972.1"/>
    <property type="molecule type" value="Genomic_DNA"/>
</dbReference>
<evidence type="ECO:0000256" key="1">
    <source>
        <dbReference type="ARBA" id="ARBA00022737"/>
    </source>
</evidence>
<evidence type="ECO:0008006" key="6">
    <source>
        <dbReference type="Google" id="ProtNLM"/>
    </source>
</evidence>
<dbReference type="InterPro" id="IPR002110">
    <property type="entry name" value="Ankyrin_rpt"/>
</dbReference>
<accession>A0A9P8LD31</accession>
<feature type="repeat" description="ANK" evidence="3">
    <location>
        <begin position="369"/>
        <end position="390"/>
    </location>
</feature>
<name>A0A9P8LD31_9PEZI</name>
<sequence length="451" mass="49872">MQGGQAIGREDLSSPQLNEITDLDNIEDFESISTIHSDLISERGICPGGLKSSGRPPFELARWESAVRACFKRMDEVETVLSNFKSTLSYPSVQTSPACVALTTLAGTHRGIFMSTLKEIEMLGEEADRNGCSFHAETAYLRVLKASDLFGDPDEEFTWSILSKMASFYKRLGEQTQVKHCLERLSKLEPRPHAADLHDIHEGLATSFEETSKAASTHLPRLDLGPWSDARTPLNMKTPFPPLQLAIASRNSTVTSTRSIQKSTALGVPNREPVHANAKENITDFWDCYIRSPSQVHIRDIFFRSPLFVAAQFGDLEATVALLRKGADTNDRDANSHSTLEAAARSGSNSVVEKLLDADANADAKALMFGSTPLQAAAEEGHIEVVKTLLGCVKHSQSVTAERYYDNKTASQLARKNGYIEISELLDRKAEELVFMSQFDEDIGRWNDYVL</sequence>
<proteinExistence type="predicted"/>
<dbReference type="Proteomes" id="UP000750711">
    <property type="component" value="Unassembled WGS sequence"/>
</dbReference>
<dbReference type="AlphaFoldDB" id="A0A9P8LD31"/>
<keyword evidence="2 3" id="KW-0040">ANK repeat</keyword>
<dbReference type="PANTHER" id="PTHR24123">
    <property type="entry name" value="ANKYRIN REPEAT-CONTAINING"/>
    <property type="match status" value="1"/>
</dbReference>
<dbReference type="PROSITE" id="PS50297">
    <property type="entry name" value="ANK_REP_REGION"/>
    <property type="match status" value="2"/>
</dbReference>
<gene>
    <name evidence="4" type="ORF">GP486_003512</name>
</gene>
<dbReference type="Pfam" id="PF00023">
    <property type="entry name" value="Ank"/>
    <property type="match status" value="1"/>
</dbReference>
<protein>
    <recommendedName>
        <fullName evidence="6">Ankyrin repeat protein</fullName>
    </recommendedName>
</protein>
<comment type="caution">
    <text evidence="4">The sequence shown here is derived from an EMBL/GenBank/DDBJ whole genome shotgun (WGS) entry which is preliminary data.</text>
</comment>
<dbReference type="SUPFAM" id="SSF48403">
    <property type="entry name" value="Ankyrin repeat"/>
    <property type="match status" value="1"/>
</dbReference>
<evidence type="ECO:0000313" key="5">
    <source>
        <dbReference type="Proteomes" id="UP000750711"/>
    </source>
</evidence>
<dbReference type="Pfam" id="PF12796">
    <property type="entry name" value="Ank_2"/>
    <property type="match status" value="1"/>
</dbReference>
<dbReference type="SMART" id="SM00248">
    <property type="entry name" value="ANK"/>
    <property type="match status" value="3"/>
</dbReference>